<evidence type="ECO:0008006" key="4">
    <source>
        <dbReference type="Google" id="ProtNLM"/>
    </source>
</evidence>
<dbReference type="EMBL" id="BAAANO010000010">
    <property type="protein sequence ID" value="GAA2003763.1"/>
    <property type="molecule type" value="Genomic_DNA"/>
</dbReference>
<keyword evidence="3" id="KW-1185">Reference proteome</keyword>
<proteinExistence type="predicted"/>
<name>A0ABP5ETY8_9MICO</name>
<sequence>MTTAATSIDPTGVRFTGKPVHDAPIGPGDTLVLMGHTDAVRSALTRLSANAEALTAPDPAATPRARVAKYVRATTGADARDTRFTALAHACGLRIEAHARTRIRDLDPEQCFALRLAAALAGTGSVLVLDDPFAALPEHARLGARRTVMQVAGKHDLGIVLATTDVMDAALLGGTLTVLEKDQVAQTGPLAEHLSEPRSNLAARWSGVNVFSGLARRGRLSIGHSQVRARTELDGKVFVTIPTDAATVSFDEFDPAFTEGATVFEAVVTAIRENSGLLQLTLSPADTEVGLAMSADWLDFRPAALAAAPEPRTPEAGVLHPGLGASVAEQTARVVVGARVWVEVDTARMHPYSVE</sequence>
<organism evidence="2 3">
    <name type="scientific">Brevibacterium samyangense</name>
    <dbReference type="NCBI Taxonomy" id="366888"/>
    <lineage>
        <taxon>Bacteria</taxon>
        <taxon>Bacillati</taxon>
        <taxon>Actinomycetota</taxon>
        <taxon>Actinomycetes</taxon>
        <taxon>Micrococcales</taxon>
        <taxon>Brevibacteriaceae</taxon>
        <taxon>Brevibacterium</taxon>
    </lineage>
</organism>
<reference evidence="3" key="1">
    <citation type="journal article" date="2019" name="Int. J. Syst. Evol. Microbiol.">
        <title>The Global Catalogue of Microorganisms (GCM) 10K type strain sequencing project: providing services to taxonomists for standard genome sequencing and annotation.</title>
        <authorList>
            <consortium name="The Broad Institute Genomics Platform"/>
            <consortium name="The Broad Institute Genome Sequencing Center for Infectious Disease"/>
            <person name="Wu L."/>
            <person name="Ma J."/>
        </authorList>
    </citation>
    <scope>NUCLEOTIDE SEQUENCE [LARGE SCALE GENOMIC DNA]</scope>
    <source>
        <strain evidence="3">JCM 14546</strain>
    </source>
</reference>
<evidence type="ECO:0000256" key="1">
    <source>
        <dbReference type="SAM" id="MobiDB-lite"/>
    </source>
</evidence>
<feature type="region of interest" description="Disordered" evidence="1">
    <location>
        <begin position="1"/>
        <end position="21"/>
    </location>
</feature>
<dbReference type="SUPFAM" id="SSF52540">
    <property type="entry name" value="P-loop containing nucleoside triphosphate hydrolases"/>
    <property type="match status" value="1"/>
</dbReference>
<dbReference type="Gene3D" id="3.40.50.300">
    <property type="entry name" value="P-loop containing nucleotide triphosphate hydrolases"/>
    <property type="match status" value="1"/>
</dbReference>
<dbReference type="Proteomes" id="UP001500755">
    <property type="component" value="Unassembled WGS sequence"/>
</dbReference>
<gene>
    <name evidence="2" type="ORF">GCM10009755_11140</name>
</gene>
<evidence type="ECO:0000313" key="3">
    <source>
        <dbReference type="Proteomes" id="UP001500755"/>
    </source>
</evidence>
<comment type="caution">
    <text evidence="2">The sequence shown here is derived from an EMBL/GenBank/DDBJ whole genome shotgun (WGS) entry which is preliminary data.</text>
</comment>
<dbReference type="InterPro" id="IPR027417">
    <property type="entry name" value="P-loop_NTPase"/>
</dbReference>
<accession>A0ABP5ETY8</accession>
<evidence type="ECO:0000313" key="2">
    <source>
        <dbReference type="EMBL" id="GAA2003763.1"/>
    </source>
</evidence>
<dbReference type="RefSeq" id="WP_344307747.1">
    <property type="nucleotide sequence ID" value="NZ_BAAANO010000010.1"/>
</dbReference>
<protein>
    <recommendedName>
        <fullName evidence="4">ABC transporter ATP-binding protein</fullName>
    </recommendedName>
</protein>